<dbReference type="Proteomes" id="UP001153712">
    <property type="component" value="Chromosome 1"/>
</dbReference>
<dbReference type="AlphaFoldDB" id="A0A9N9TDJ6"/>
<keyword evidence="6" id="KW-0969">Cilium</keyword>
<evidence type="ECO:0008006" key="12">
    <source>
        <dbReference type="Google" id="ProtNLM"/>
    </source>
</evidence>
<evidence type="ECO:0000256" key="7">
    <source>
        <dbReference type="ARBA" id="ARBA00023212"/>
    </source>
</evidence>
<evidence type="ECO:0000256" key="3">
    <source>
        <dbReference type="ARBA" id="ARBA00022490"/>
    </source>
</evidence>
<evidence type="ECO:0000313" key="10">
    <source>
        <dbReference type="EMBL" id="CAG9854195.1"/>
    </source>
</evidence>
<evidence type="ECO:0000256" key="5">
    <source>
        <dbReference type="ARBA" id="ARBA00023054"/>
    </source>
</evidence>
<comment type="subcellular location">
    <subcellularLocation>
        <location evidence="1">Cytoplasm</location>
        <location evidence="1">Cytoskeleton</location>
        <location evidence="1">Flagellum axoneme</location>
    </subcellularLocation>
</comment>
<proteinExistence type="inferred from homology"/>
<evidence type="ECO:0000256" key="4">
    <source>
        <dbReference type="ARBA" id="ARBA00022846"/>
    </source>
</evidence>
<evidence type="ECO:0000313" key="11">
    <source>
        <dbReference type="Proteomes" id="UP001153712"/>
    </source>
</evidence>
<evidence type="ECO:0000256" key="6">
    <source>
        <dbReference type="ARBA" id="ARBA00023069"/>
    </source>
</evidence>
<accession>A0A9N9TDJ6</accession>
<gene>
    <name evidence="10" type="ORF">PHYEVI_LOCUS659</name>
</gene>
<keyword evidence="11" id="KW-1185">Reference proteome</keyword>
<evidence type="ECO:0000256" key="2">
    <source>
        <dbReference type="ARBA" id="ARBA00006875"/>
    </source>
</evidence>
<comment type="subunit">
    <text evidence="9">Microtubule inner protein component of sperm flagellar doublet microtubules.</text>
</comment>
<keyword evidence="5" id="KW-0175">Coiled coil</keyword>
<evidence type="ECO:0000256" key="1">
    <source>
        <dbReference type="ARBA" id="ARBA00004611"/>
    </source>
</evidence>
<dbReference type="OrthoDB" id="429119at2759"/>
<keyword evidence="7" id="KW-0206">Cytoskeleton</keyword>
<dbReference type="Pfam" id="PF05914">
    <property type="entry name" value="RIB43A"/>
    <property type="match status" value="1"/>
</dbReference>
<keyword evidence="3" id="KW-0963">Cytoplasm</keyword>
<sequence>MLTNFLIMTDKDRKEAAALEARRRRDEERRKRIFNPRVRIMGVDIDGLDRQVEERKQKEAEDKRLAELFYDQMKKSDDYAMFMHDKERQERLCYNQSINEYRKSYQRFEDRREFDLNDPGYIRNQVPCRGEVDDPKLGVSAAQKFEGEDLVSDQRRKIQKEEVQSWLGQQMKERELAEKDQKMAEAAYHAALLARDQRALQLEALDKDCRVKVQKACIKFNEALMKEKAYEKQQREKEDTEDKMADICNFLNSDLMTENPNVAQSNLGPNRKICANFKGMSPEQQKAITVELQNQIEEKRKKKEQELRREMEMDNYVNGVNREIFLMDQEISAKKKKMYKEISEENMRLAEEQKTRKKFLDKVVYTGYPSDEFYDQFNRGSR</sequence>
<comment type="similarity">
    <text evidence="2">Belongs to the RIB43A family.</text>
</comment>
<dbReference type="EMBL" id="OU900094">
    <property type="protein sequence ID" value="CAG9854195.1"/>
    <property type="molecule type" value="Genomic_DNA"/>
</dbReference>
<keyword evidence="8" id="KW-0966">Cell projection</keyword>
<protein>
    <recommendedName>
        <fullName evidence="12">RIB43A-like with coiled-coils protein 2</fullName>
    </recommendedName>
</protein>
<evidence type="ECO:0000256" key="8">
    <source>
        <dbReference type="ARBA" id="ARBA00023273"/>
    </source>
</evidence>
<reference evidence="10" key="1">
    <citation type="submission" date="2022-01" db="EMBL/GenBank/DDBJ databases">
        <authorList>
            <person name="King R."/>
        </authorList>
    </citation>
    <scope>NUCLEOTIDE SEQUENCE</scope>
</reference>
<dbReference type="PANTHER" id="PTHR14517:SF6">
    <property type="entry name" value="RE41410P"/>
    <property type="match status" value="1"/>
</dbReference>
<dbReference type="InterPro" id="IPR008805">
    <property type="entry name" value="RIB43A"/>
</dbReference>
<name>A0A9N9TDJ6_PHYSR</name>
<evidence type="ECO:0000256" key="9">
    <source>
        <dbReference type="ARBA" id="ARBA00046435"/>
    </source>
</evidence>
<organism evidence="10 11">
    <name type="scientific">Phyllotreta striolata</name>
    <name type="common">Striped flea beetle</name>
    <name type="synonym">Crioceris striolata</name>
    <dbReference type="NCBI Taxonomy" id="444603"/>
    <lineage>
        <taxon>Eukaryota</taxon>
        <taxon>Metazoa</taxon>
        <taxon>Ecdysozoa</taxon>
        <taxon>Arthropoda</taxon>
        <taxon>Hexapoda</taxon>
        <taxon>Insecta</taxon>
        <taxon>Pterygota</taxon>
        <taxon>Neoptera</taxon>
        <taxon>Endopterygota</taxon>
        <taxon>Coleoptera</taxon>
        <taxon>Polyphaga</taxon>
        <taxon>Cucujiformia</taxon>
        <taxon>Chrysomeloidea</taxon>
        <taxon>Chrysomelidae</taxon>
        <taxon>Galerucinae</taxon>
        <taxon>Alticini</taxon>
        <taxon>Phyllotreta</taxon>
    </lineage>
</organism>
<keyword evidence="4" id="KW-0282">Flagellum</keyword>
<dbReference type="PANTHER" id="PTHR14517">
    <property type="entry name" value="RIB43A-RELATED"/>
    <property type="match status" value="1"/>
</dbReference>